<dbReference type="InterPro" id="IPR036390">
    <property type="entry name" value="WH_DNA-bd_sf"/>
</dbReference>
<proteinExistence type="predicted"/>
<evidence type="ECO:0000313" key="2">
    <source>
        <dbReference type="Proteomes" id="UP000192980"/>
    </source>
</evidence>
<evidence type="ECO:0000313" key="1">
    <source>
        <dbReference type="EMBL" id="SMG25498.1"/>
    </source>
</evidence>
<name>A0A1X7JCJ4_9SPHI</name>
<dbReference type="Proteomes" id="UP000192980">
    <property type="component" value="Unassembled WGS sequence"/>
</dbReference>
<reference evidence="1 2" key="1">
    <citation type="submission" date="2017-04" db="EMBL/GenBank/DDBJ databases">
        <authorList>
            <person name="Afonso C.L."/>
            <person name="Miller P.J."/>
            <person name="Scott M.A."/>
            <person name="Spackman E."/>
            <person name="Goraichik I."/>
            <person name="Dimitrov K.M."/>
            <person name="Suarez D.L."/>
            <person name="Swayne D.E."/>
        </authorList>
    </citation>
    <scope>NUCLEOTIDE SEQUENCE [LARGE SCALE GENOMIC DNA]</scope>
    <source>
        <strain evidence="1 2">DSM 22418</strain>
    </source>
</reference>
<keyword evidence="2" id="KW-1185">Reference proteome</keyword>
<dbReference type="AlphaFoldDB" id="A0A1X7JCJ4"/>
<dbReference type="InterPro" id="IPR036388">
    <property type="entry name" value="WH-like_DNA-bd_sf"/>
</dbReference>
<dbReference type="Gene3D" id="1.10.10.10">
    <property type="entry name" value="Winged helix-like DNA-binding domain superfamily/Winged helix DNA-binding domain"/>
    <property type="match status" value="1"/>
</dbReference>
<accession>A0A1X7JCJ4</accession>
<evidence type="ECO:0008006" key="3">
    <source>
        <dbReference type="Google" id="ProtNLM"/>
    </source>
</evidence>
<organism evidence="1 2">
    <name type="scientific">Sphingobacterium psychroaquaticum</name>
    <dbReference type="NCBI Taxonomy" id="561061"/>
    <lineage>
        <taxon>Bacteria</taxon>
        <taxon>Pseudomonadati</taxon>
        <taxon>Bacteroidota</taxon>
        <taxon>Sphingobacteriia</taxon>
        <taxon>Sphingobacteriales</taxon>
        <taxon>Sphingobacteriaceae</taxon>
        <taxon>Sphingobacterium</taxon>
    </lineage>
</organism>
<sequence length="88" mass="10179">MYIDFEQLKPIQKAIIQTIIQTNDSLSGDQIFLLLNQVEKKYCYASIFNNLRILKENEIIRCESPSQKKVPNRYKLTEKIKGSIGSGK</sequence>
<protein>
    <recommendedName>
        <fullName evidence="3">Ferric uptake regulator family protein</fullName>
    </recommendedName>
</protein>
<gene>
    <name evidence="1" type="ORF">SAMN05660862_1730</name>
</gene>
<dbReference type="SUPFAM" id="SSF46785">
    <property type="entry name" value="Winged helix' DNA-binding domain"/>
    <property type="match status" value="1"/>
</dbReference>
<dbReference type="EMBL" id="FXAU01000002">
    <property type="protein sequence ID" value="SMG25498.1"/>
    <property type="molecule type" value="Genomic_DNA"/>
</dbReference>